<gene>
    <name evidence="1" type="ORF">SCE1572_21005</name>
</gene>
<dbReference type="InterPro" id="IPR052918">
    <property type="entry name" value="Motility_Chemotaxis_Reg"/>
</dbReference>
<name>S4Y1G2_SORCE</name>
<dbReference type="Proteomes" id="UP000014803">
    <property type="component" value="Chromosome"/>
</dbReference>
<dbReference type="HOGENOM" id="CLU_731382_0_0_7"/>
<organism evidence="1 2">
    <name type="scientific">Sorangium cellulosum So0157-2</name>
    <dbReference type="NCBI Taxonomy" id="1254432"/>
    <lineage>
        <taxon>Bacteria</taxon>
        <taxon>Pseudomonadati</taxon>
        <taxon>Myxococcota</taxon>
        <taxon>Polyangia</taxon>
        <taxon>Polyangiales</taxon>
        <taxon>Polyangiaceae</taxon>
        <taxon>Sorangium</taxon>
    </lineage>
</organism>
<dbReference type="SUPFAM" id="SSF101898">
    <property type="entry name" value="NHL repeat"/>
    <property type="match status" value="1"/>
</dbReference>
<protein>
    <recommendedName>
        <fullName evidence="3">Bulb-type lectin domain-containing protein</fullName>
    </recommendedName>
</protein>
<dbReference type="KEGG" id="scu:SCE1572_21005"/>
<sequence length="378" mass="39109">MTGEFEGTVDFGVGPMTSAGGSDIFLLKLDPSGATLWSKRFGSPHGETAFDVTIDASGDLLLVGSYGGDAAVPSVDFGGGPLPAPGTFSSAGFVVKLDPDGSHLWSRGALVSEFTELRRQSAETIAVDALGNAYVTLHSAGDTEGVVSVARLDAEGALVWTREIPTAGNLNRHGDLALDSAGNVLAVSESKYSPTGYCPCVLQFAVTKFAPTGDVIWSWLIGPESPRDTYPETGVGAVAVAVDAADEIFLSGWSFDEFDFGDGGLPGGPLLVKLDAEGELIFSWPANFNSAIAADAAGAIFLSGNASTSINGLAGHDADRTESWTIFFWGQSHTRDMCVSPLGTIALTGTAYDEEVGFGSDAIPVGHPSEAFVAAFTH</sequence>
<dbReference type="PANTHER" id="PTHR35580:SF1">
    <property type="entry name" value="PHYTASE-LIKE DOMAIN-CONTAINING PROTEIN"/>
    <property type="match status" value="1"/>
</dbReference>
<dbReference type="Gene3D" id="2.120.10.30">
    <property type="entry name" value="TolB, C-terminal domain"/>
    <property type="match status" value="1"/>
</dbReference>
<dbReference type="eggNOG" id="COG4786">
    <property type="taxonomic scope" value="Bacteria"/>
</dbReference>
<dbReference type="OrthoDB" id="5485202at2"/>
<dbReference type="EMBL" id="CP003969">
    <property type="protein sequence ID" value="AGP36753.1"/>
    <property type="molecule type" value="Genomic_DNA"/>
</dbReference>
<accession>S4Y1G2</accession>
<dbReference type="AlphaFoldDB" id="S4Y1G2"/>
<proteinExistence type="predicted"/>
<dbReference type="InterPro" id="IPR011042">
    <property type="entry name" value="6-blade_b-propeller_TolB-like"/>
</dbReference>
<evidence type="ECO:0008006" key="3">
    <source>
        <dbReference type="Google" id="ProtNLM"/>
    </source>
</evidence>
<dbReference type="PATRIC" id="fig|1254432.3.peg.4746"/>
<dbReference type="PANTHER" id="PTHR35580">
    <property type="entry name" value="CELL SURFACE GLYCOPROTEIN (S-LAYER PROTEIN)-LIKE PROTEIN"/>
    <property type="match status" value="1"/>
</dbReference>
<reference evidence="1 2" key="1">
    <citation type="journal article" date="2013" name="Sci. Rep.">
        <title>Extraordinary expansion of a Sorangium cellulosum genome from an alkaline milieu.</title>
        <authorList>
            <person name="Han K."/>
            <person name="Li Z.F."/>
            <person name="Peng R."/>
            <person name="Zhu L.P."/>
            <person name="Zhou T."/>
            <person name="Wang L.G."/>
            <person name="Li S.G."/>
            <person name="Zhang X.B."/>
            <person name="Hu W."/>
            <person name="Wu Z.H."/>
            <person name="Qin N."/>
            <person name="Li Y.Z."/>
        </authorList>
    </citation>
    <scope>NUCLEOTIDE SEQUENCE [LARGE SCALE GENOMIC DNA]</scope>
    <source>
        <strain evidence="1 2">So0157-2</strain>
    </source>
</reference>
<dbReference type="STRING" id="1254432.SCE1572_21005"/>
<evidence type="ECO:0000313" key="1">
    <source>
        <dbReference type="EMBL" id="AGP36753.1"/>
    </source>
</evidence>
<evidence type="ECO:0000313" key="2">
    <source>
        <dbReference type="Proteomes" id="UP000014803"/>
    </source>
</evidence>